<protein>
    <submittedName>
        <fullName evidence="8">Unannotated protein</fullName>
    </submittedName>
</protein>
<dbReference type="Gene3D" id="1.20.1640.10">
    <property type="entry name" value="Multidrug efflux transporter AcrB transmembrane domain"/>
    <property type="match status" value="2"/>
</dbReference>
<dbReference type="PANTHER" id="PTHR33406:SF13">
    <property type="entry name" value="MEMBRANE PROTEIN YDFJ"/>
    <property type="match status" value="1"/>
</dbReference>
<dbReference type="PROSITE" id="PS50156">
    <property type="entry name" value="SSD"/>
    <property type="match status" value="1"/>
</dbReference>
<feature type="transmembrane region" description="Helical" evidence="6">
    <location>
        <begin position="164"/>
        <end position="183"/>
    </location>
</feature>
<evidence type="ECO:0000256" key="3">
    <source>
        <dbReference type="ARBA" id="ARBA00022692"/>
    </source>
</evidence>
<name>A0A6J6B3I0_9ZZZZ</name>
<feature type="transmembrane region" description="Helical" evidence="6">
    <location>
        <begin position="292"/>
        <end position="316"/>
    </location>
</feature>
<dbReference type="GO" id="GO:0005886">
    <property type="term" value="C:plasma membrane"/>
    <property type="evidence" value="ECO:0007669"/>
    <property type="project" value="UniProtKB-SubCell"/>
</dbReference>
<evidence type="ECO:0000256" key="4">
    <source>
        <dbReference type="ARBA" id="ARBA00022989"/>
    </source>
</evidence>
<feature type="transmembrane region" description="Helical" evidence="6">
    <location>
        <begin position="545"/>
        <end position="563"/>
    </location>
</feature>
<evidence type="ECO:0000313" key="8">
    <source>
        <dbReference type="EMBL" id="CAB4533224.1"/>
    </source>
</evidence>
<feature type="transmembrane region" description="Helical" evidence="6">
    <location>
        <begin position="629"/>
        <end position="652"/>
    </location>
</feature>
<feature type="transmembrane region" description="Helical" evidence="6">
    <location>
        <begin position="353"/>
        <end position="373"/>
    </location>
</feature>
<sequence length="700" mass="74696">MLKRAAKAPALVVCIWIVISLSGISLSSDLSSHLTTSLTVPDSQSESAEKILNDKFHEKSEGYISIIYKFGNANKTELLALKTKIASATTVIPHARVVQQQAIAGNLSTIVASNDSLTRSSEYVTVLRSELARIGLSKALVSGPPAIFHDVKPVLAHDLQKGQITAAIVSVILLVLTLGISWAVFIPLLFAISSVSLTLGILSLLSDRLLLVLYIPNIVELIGFGLAIDYSLLILQRFRQESHLDPGATIAQLVSRTMATAGRTVVLSGLTVAIALSTLIFIPVPFLRSLGVAGALVPLASILTSLTLMPALLRLLGERVIQTFKFGGFLSHASHTSVVTRISHLLTTKTKSVFVISLLAILALATPLMALHVTPSSLTALPKDLESSRALSYVTDRAGEGIITPIVVIADLGANKKNSDSEIIASRIETAQIIGKNPSVLIVAQGNNQPYIDPSGRYLRIFVFPKESIGSSATQSLVKELTSVTLPNSTLANYATFYLGGAPAQGVDLLNAISDAAPSILFASVLIIFLLLMRAFKSLFIPLKALLLDFISISASIGVLVAMMKFGIGHALFGTYQLPQLEIWVLVFLIAVLLGISMDYEVFIVSRIRESWLQGASNSESVINGFKETIGVVTSAALIFIGAVSGFIFGSFAGLQELGIGLVAAILIDATIIRFLLLPSAMILMGKLNWWAPKSKSRSL</sequence>
<dbReference type="SUPFAM" id="SSF82866">
    <property type="entry name" value="Multidrug efflux transporter AcrB transmembrane domain"/>
    <property type="match status" value="2"/>
</dbReference>
<proteinExistence type="predicted"/>
<feature type="transmembrane region" description="Helical" evidence="6">
    <location>
        <begin position="583"/>
        <end position="608"/>
    </location>
</feature>
<accession>A0A6J6B3I0</accession>
<evidence type="ECO:0000256" key="2">
    <source>
        <dbReference type="ARBA" id="ARBA00022475"/>
    </source>
</evidence>
<feature type="transmembrane region" description="Helical" evidence="6">
    <location>
        <begin position="265"/>
        <end position="286"/>
    </location>
</feature>
<dbReference type="PANTHER" id="PTHR33406">
    <property type="entry name" value="MEMBRANE PROTEIN MJ1562-RELATED"/>
    <property type="match status" value="1"/>
</dbReference>
<evidence type="ECO:0000256" key="5">
    <source>
        <dbReference type="ARBA" id="ARBA00023136"/>
    </source>
</evidence>
<gene>
    <name evidence="8" type="ORF">UFOPK1399_00597</name>
</gene>
<keyword evidence="5 6" id="KW-0472">Membrane</keyword>
<organism evidence="8">
    <name type="scientific">freshwater metagenome</name>
    <dbReference type="NCBI Taxonomy" id="449393"/>
    <lineage>
        <taxon>unclassified sequences</taxon>
        <taxon>metagenomes</taxon>
        <taxon>ecological metagenomes</taxon>
    </lineage>
</organism>
<evidence type="ECO:0000256" key="1">
    <source>
        <dbReference type="ARBA" id="ARBA00004651"/>
    </source>
</evidence>
<dbReference type="AlphaFoldDB" id="A0A6J6B3I0"/>
<feature type="transmembrane region" description="Helical" evidence="6">
    <location>
        <begin position="658"/>
        <end position="677"/>
    </location>
</feature>
<dbReference type="EMBL" id="CAEZSD010000059">
    <property type="protein sequence ID" value="CAB4533224.1"/>
    <property type="molecule type" value="Genomic_DNA"/>
</dbReference>
<comment type="subcellular location">
    <subcellularLocation>
        <location evidence="1">Cell membrane</location>
        <topology evidence="1">Multi-pass membrane protein</topology>
    </subcellularLocation>
</comment>
<feature type="transmembrane region" description="Helical" evidence="6">
    <location>
        <begin position="211"/>
        <end position="235"/>
    </location>
</feature>
<dbReference type="InterPro" id="IPR000731">
    <property type="entry name" value="SSD"/>
</dbReference>
<feature type="domain" description="SSD" evidence="7">
    <location>
        <begin position="188"/>
        <end position="315"/>
    </location>
</feature>
<reference evidence="8" key="1">
    <citation type="submission" date="2020-05" db="EMBL/GenBank/DDBJ databases">
        <authorList>
            <person name="Chiriac C."/>
            <person name="Salcher M."/>
            <person name="Ghai R."/>
            <person name="Kavagutti S V."/>
        </authorList>
    </citation>
    <scope>NUCLEOTIDE SEQUENCE</scope>
</reference>
<feature type="transmembrane region" description="Helical" evidence="6">
    <location>
        <begin position="516"/>
        <end position="533"/>
    </location>
</feature>
<keyword evidence="3 6" id="KW-0812">Transmembrane</keyword>
<dbReference type="Pfam" id="PF03176">
    <property type="entry name" value="MMPL"/>
    <property type="match status" value="2"/>
</dbReference>
<evidence type="ECO:0000256" key="6">
    <source>
        <dbReference type="SAM" id="Phobius"/>
    </source>
</evidence>
<evidence type="ECO:0000259" key="7">
    <source>
        <dbReference type="PROSITE" id="PS50156"/>
    </source>
</evidence>
<dbReference type="InterPro" id="IPR004869">
    <property type="entry name" value="MMPL_dom"/>
</dbReference>
<keyword evidence="4 6" id="KW-1133">Transmembrane helix</keyword>
<keyword evidence="2" id="KW-1003">Cell membrane</keyword>
<dbReference type="InterPro" id="IPR050545">
    <property type="entry name" value="Mycobact_MmpL"/>
</dbReference>